<evidence type="ECO:0000256" key="2">
    <source>
        <dbReference type="SAM" id="SignalP"/>
    </source>
</evidence>
<name>A0A3T1D0F3_9BACL</name>
<feature type="signal peptide" evidence="2">
    <location>
        <begin position="1"/>
        <end position="22"/>
    </location>
</feature>
<gene>
    <name evidence="3" type="ORF">KCTCHS21_09470</name>
</gene>
<dbReference type="SUPFAM" id="SSF53850">
    <property type="entry name" value="Periplasmic binding protein-like II"/>
    <property type="match status" value="1"/>
</dbReference>
<evidence type="ECO:0000313" key="3">
    <source>
        <dbReference type="EMBL" id="BBI31548.1"/>
    </source>
</evidence>
<accession>A0A3T1D0F3</accession>
<proteinExistence type="predicted"/>
<keyword evidence="2" id="KW-0732">Signal</keyword>
<dbReference type="KEGG" id="cohn:KCTCHS21_09470"/>
<dbReference type="PANTHER" id="PTHR43649">
    <property type="entry name" value="ARABINOSE-BINDING PROTEIN-RELATED"/>
    <property type="match status" value="1"/>
</dbReference>
<keyword evidence="4" id="KW-1185">Reference proteome</keyword>
<organism evidence="3 4">
    <name type="scientific">Cohnella abietis</name>
    <dbReference type="NCBI Taxonomy" id="2507935"/>
    <lineage>
        <taxon>Bacteria</taxon>
        <taxon>Bacillati</taxon>
        <taxon>Bacillota</taxon>
        <taxon>Bacilli</taxon>
        <taxon>Bacillales</taxon>
        <taxon>Paenibacillaceae</taxon>
        <taxon>Cohnella</taxon>
    </lineage>
</organism>
<feature type="compositionally biased region" description="Low complexity" evidence="1">
    <location>
        <begin position="30"/>
        <end position="43"/>
    </location>
</feature>
<dbReference type="AlphaFoldDB" id="A0A3T1D0F3"/>
<dbReference type="Gene3D" id="3.40.190.10">
    <property type="entry name" value="Periplasmic binding protein-like II"/>
    <property type="match status" value="1"/>
</dbReference>
<feature type="region of interest" description="Disordered" evidence="1">
    <location>
        <begin position="28"/>
        <end position="70"/>
    </location>
</feature>
<dbReference type="InterPro" id="IPR006059">
    <property type="entry name" value="SBP"/>
</dbReference>
<evidence type="ECO:0000256" key="1">
    <source>
        <dbReference type="SAM" id="MobiDB-lite"/>
    </source>
</evidence>
<dbReference type="Proteomes" id="UP000289856">
    <property type="component" value="Chromosome"/>
</dbReference>
<dbReference type="OrthoDB" id="9782846at2"/>
<dbReference type="Pfam" id="PF01547">
    <property type="entry name" value="SBP_bac_1"/>
    <property type="match status" value="1"/>
</dbReference>
<dbReference type="RefSeq" id="WP_157993949.1">
    <property type="nucleotide sequence ID" value="NZ_AP019400.1"/>
</dbReference>
<dbReference type="PROSITE" id="PS51257">
    <property type="entry name" value="PROKAR_LIPOPROTEIN"/>
    <property type="match status" value="1"/>
</dbReference>
<dbReference type="EMBL" id="AP019400">
    <property type="protein sequence ID" value="BBI31548.1"/>
    <property type="molecule type" value="Genomic_DNA"/>
</dbReference>
<protein>
    <submittedName>
        <fullName evidence="3">Sugar ABC transporter substrate-binding protein</fullName>
    </submittedName>
</protein>
<dbReference type="InterPro" id="IPR050490">
    <property type="entry name" value="Bact_solute-bd_prot1"/>
</dbReference>
<evidence type="ECO:0000313" key="4">
    <source>
        <dbReference type="Proteomes" id="UP000289856"/>
    </source>
</evidence>
<reference evidence="3 4" key="1">
    <citation type="submission" date="2019-01" db="EMBL/GenBank/DDBJ databases">
        <title>Complete genome sequence of Cohnella hallensis HS21 isolated from Korean fir (Abies koreana) rhizospheric soil.</title>
        <authorList>
            <person name="Jiang L."/>
            <person name="Kang S.W."/>
            <person name="Kim S."/>
            <person name="Jung J."/>
            <person name="Kim C.Y."/>
            <person name="Kim D.H."/>
            <person name="Kim S.W."/>
            <person name="Lee J."/>
        </authorList>
    </citation>
    <scope>NUCLEOTIDE SEQUENCE [LARGE SCALE GENOMIC DNA]</scope>
    <source>
        <strain evidence="3 4">HS21</strain>
    </source>
</reference>
<dbReference type="PANTHER" id="PTHR43649:SF16">
    <property type="entry name" value="SUGAR-BINDING LIPOPROTEIN"/>
    <property type="match status" value="1"/>
</dbReference>
<sequence length="465" mass="51161">MKLKSGAFKLLTVLLTSAIVLTACGSSKNTPAASSGASATTPAVETASATPEPAKDVEITVWDQPNDDDPNKKVQEEIFAAFDAEYPHIKVKREKLDDKYRDKYLVAMAGGVGPDAWHSAAFPDIQKYIANGFVLDLTDRLDAWADKDKMMAATMEAGKKDGKYYGLTYDAYVMTFAYNKKLFKEAGIEKPPATWDEFREVAKKLTDPAKGTYGFNILGLEFADWFFEYFPWQAGGDLTVKNDDGTATLTFTSEPVVQALQFYKDLKWTDKVVQKNVVQSLVDNLKDFAAGKVGMEIGNVDWFTGNGMNIQDIGLMPFPKGPAGKNPGQVGGSYWTINAKTSPEKQDAAWTYITYMASKEVAEKKLQFSADNGAFPGLLQVRTDVDVTKFFANIPADLTAVVAETAADPHLEYFLKERLTPYVVGAVQKILLDEKADPKAELQKAQDLAQKEVVDKYNADVLSAK</sequence>
<feature type="chain" id="PRO_5039675571" evidence="2">
    <location>
        <begin position="23"/>
        <end position="465"/>
    </location>
</feature>